<sequence>MSVPKHISKAEMQMKLNAGNITYSQLHEIANDFRSSAGMTLAITGSFALQLHAGRPFHRPINDIDFVVANLAELKANLEQSAIFDASNISVAEDNGWVIHRPSRQIFDVLQAGGRFGSLENIEYAGGLPVISFNELVNSLKRRDGNSSDLDFAKSL</sequence>
<proteinExistence type="predicted"/>
<evidence type="ECO:0000313" key="2">
    <source>
        <dbReference type="Proteomes" id="UP000319349"/>
    </source>
</evidence>
<accession>A0A514EGB2</accession>
<dbReference type="EMBL" id="CP038228">
    <property type="protein sequence ID" value="QDI05068.1"/>
    <property type="molecule type" value="Genomic_DNA"/>
</dbReference>
<dbReference type="AlphaFoldDB" id="A0A514EGB2"/>
<gene>
    <name evidence="1" type="ORF">E4A48_16440</name>
</gene>
<dbReference type="RefSeq" id="WP_142742802.1">
    <property type="nucleotide sequence ID" value="NZ_CP038228.1"/>
</dbReference>
<organism evidence="1 2">
    <name type="scientific">Xanthomonas cerealis pv. cerealis</name>
    <dbReference type="NCBI Taxonomy" id="152263"/>
    <lineage>
        <taxon>Bacteria</taxon>
        <taxon>Pseudomonadati</taxon>
        <taxon>Pseudomonadota</taxon>
        <taxon>Gammaproteobacteria</taxon>
        <taxon>Lysobacterales</taxon>
        <taxon>Lysobacteraceae</taxon>
        <taxon>Xanthomonas</taxon>
        <taxon>Xanthomonas translucens group</taxon>
        <taxon>Xanthomonas cerealis</taxon>
    </lineage>
</organism>
<dbReference type="Proteomes" id="UP000319349">
    <property type="component" value="Chromosome"/>
</dbReference>
<keyword evidence="2" id="KW-1185">Reference proteome</keyword>
<reference evidence="1 2" key="1">
    <citation type="submission" date="2019-03" db="EMBL/GenBank/DDBJ databases">
        <title>Tal1 in Xanthomonas translucens pv. cerealis Contributes to Virulence in Bacterial Leaf Streak of Wheat.</title>
        <authorList>
            <person name="Shah S.M.A."/>
            <person name="Haq F."/>
            <person name="Ma W."/>
            <person name="Xu X."/>
            <person name="Wang S."/>
            <person name="Xu Z."/>
            <person name="Zou L."/>
            <person name="Zhu B."/>
            <person name="Chen G."/>
        </authorList>
    </citation>
    <scope>NUCLEOTIDE SEQUENCE [LARGE SCALE GENOMIC DNA]</scope>
    <source>
        <strain evidence="1 2">01</strain>
    </source>
</reference>
<evidence type="ECO:0000313" key="1">
    <source>
        <dbReference type="EMBL" id="QDI05068.1"/>
    </source>
</evidence>
<name>A0A514EGB2_9XANT</name>
<protein>
    <submittedName>
        <fullName evidence="1">Uncharacterized protein</fullName>
    </submittedName>
</protein>